<dbReference type="PRINTS" id="PR00778">
    <property type="entry name" value="HTHARSR"/>
</dbReference>
<keyword evidence="6" id="KW-1185">Reference proteome</keyword>
<accession>A0A1H2TCM2</accession>
<dbReference type="Pfam" id="PF01022">
    <property type="entry name" value="HTH_5"/>
    <property type="match status" value="1"/>
</dbReference>
<dbReference type="SMART" id="SM00418">
    <property type="entry name" value="HTH_ARSR"/>
    <property type="match status" value="1"/>
</dbReference>
<reference evidence="5 6" key="1">
    <citation type="submission" date="2016-10" db="EMBL/GenBank/DDBJ databases">
        <authorList>
            <person name="de Groot N.N."/>
        </authorList>
    </citation>
    <scope>NUCLEOTIDE SEQUENCE [LARGE SCALE GENOMIC DNA]</scope>
    <source>
        <strain evidence="5 6">DSM 23310</strain>
    </source>
</reference>
<dbReference type="GO" id="GO:0003677">
    <property type="term" value="F:DNA binding"/>
    <property type="evidence" value="ECO:0007669"/>
    <property type="project" value="UniProtKB-KW"/>
</dbReference>
<evidence type="ECO:0000313" key="5">
    <source>
        <dbReference type="EMBL" id="SDW41651.1"/>
    </source>
</evidence>
<dbReference type="InterPro" id="IPR001845">
    <property type="entry name" value="HTH_ArsR_DNA-bd_dom"/>
</dbReference>
<evidence type="ECO:0000256" key="1">
    <source>
        <dbReference type="ARBA" id="ARBA00023015"/>
    </source>
</evidence>
<dbReference type="PROSITE" id="PS50987">
    <property type="entry name" value="HTH_ARSR_2"/>
    <property type="match status" value="1"/>
</dbReference>
<keyword evidence="1" id="KW-0805">Transcription regulation</keyword>
<dbReference type="InterPro" id="IPR051081">
    <property type="entry name" value="HTH_MetalResp_TranReg"/>
</dbReference>
<dbReference type="EMBL" id="FNNG01000002">
    <property type="protein sequence ID" value="SDW41651.1"/>
    <property type="molecule type" value="Genomic_DNA"/>
</dbReference>
<feature type="domain" description="HTH arsR-type" evidence="4">
    <location>
        <begin position="267"/>
        <end position="362"/>
    </location>
</feature>
<sequence length="362" mass="42366">MVMKYNICDSPNWYFEAAACISEYYTNIEDKVIKNHKNFGMTIEEMEDFFSKFKSYKKAVIGEILPIYNRYPSLEWLFKPVKYNVNMDECMGVSLISYLIGYSTEYMNDDLIDKVTLEFVFDVLSDIFGTEDAENLKIEGISDLVNVLENNNINDDIFKMHLIRLYHARYKTIRDLWEMLNLCVPILKKHYDMIEDHVQMALQALPSGEGLERILKVSAGLYIRSNLDCTLYPTIYFFNRIKYELNPISRQAYVGIYVLQLINLKEKNEYMEDELVKDLKALGDPTRFKIIRILLEREMYLKELAEEINLTSATVSHHIDILQKSNLISVTIGDDDGRKVLFDVNREKLKSIGDSINRLSYI</sequence>
<evidence type="ECO:0000259" key="4">
    <source>
        <dbReference type="PROSITE" id="PS50987"/>
    </source>
</evidence>
<dbReference type="CDD" id="cd00090">
    <property type="entry name" value="HTH_ARSR"/>
    <property type="match status" value="1"/>
</dbReference>
<dbReference type="GO" id="GO:0003700">
    <property type="term" value="F:DNA-binding transcription factor activity"/>
    <property type="evidence" value="ECO:0007669"/>
    <property type="project" value="InterPro"/>
</dbReference>
<dbReference type="AlphaFoldDB" id="A0A1H2TCM2"/>
<keyword evidence="3" id="KW-0804">Transcription</keyword>
<protein>
    <submittedName>
        <fullName evidence="5">DNA-binding transcriptional regulator, ArsR family</fullName>
    </submittedName>
</protein>
<gene>
    <name evidence="5" type="ORF">SAMN05660923_00681</name>
</gene>
<dbReference type="NCBIfam" id="NF033788">
    <property type="entry name" value="HTH_metalloreg"/>
    <property type="match status" value="1"/>
</dbReference>
<evidence type="ECO:0000256" key="2">
    <source>
        <dbReference type="ARBA" id="ARBA00023125"/>
    </source>
</evidence>
<keyword evidence="2 5" id="KW-0238">DNA-binding</keyword>
<dbReference type="Proteomes" id="UP000198828">
    <property type="component" value="Unassembled WGS sequence"/>
</dbReference>
<proteinExistence type="predicted"/>
<dbReference type="Gene3D" id="1.10.10.10">
    <property type="entry name" value="Winged helix-like DNA-binding domain superfamily/Winged helix DNA-binding domain"/>
    <property type="match status" value="1"/>
</dbReference>
<name>A0A1H2TCM2_9FIRM</name>
<dbReference type="InterPro" id="IPR011991">
    <property type="entry name" value="ArsR-like_HTH"/>
</dbReference>
<dbReference type="SUPFAM" id="SSF46785">
    <property type="entry name" value="Winged helix' DNA-binding domain"/>
    <property type="match status" value="1"/>
</dbReference>
<dbReference type="PANTHER" id="PTHR33154:SF33">
    <property type="entry name" value="TRANSCRIPTIONAL REPRESSOR SDPR"/>
    <property type="match status" value="1"/>
</dbReference>
<organism evidence="5 6">
    <name type="scientific">Tepidimicrobium xylanilyticum</name>
    <dbReference type="NCBI Taxonomy" id="1123352"/>
    <lineage>
        <taxon>Bacteria</taxon>
        <taxon>Bacillati</taxon>
        <taxon>Bacillota</taxon>
        <taxon>Tissierellia</taxon>
        <taxon>Tissierellales</taxon>
        <taxon>Tepidimicrobiaceae</taxon>
        <taxon>Tepidimicrobium</taxon>
    </lineage>
</organism>
<dbReference type="PANTHER" id="PTHR33154">
    <property type="entry name" value="TRANSCRIPTIONAL REGULATOR, ARSR FAMILY"/>
    <property type="match status" value="1"/>
</dbReference>
<dbReference type="InterPro" id="IPR036388">
    <property type="entry name" value="WH-like_DNA-bd_sf"/>
</dbReference>
<dbReference type="InterPro" id="IPR036390">
    <property type="entry name" value="WH_DNA-bd_sf"/>
</dbReference>
<evidence type="ECO:0000313" key="6">
    <source>
        <dbReference type="Proteomes" id="UP000198828"/>
    </source>
</evidence>
<evidence type="ECO:0000256" key="3">
    <source>
        <dbReference type="ARBA" id="ARBA00023163"/>
    </source>
</evidence>